<sequence length="335" mass="37775">MKISASFNLDLRHLRTLQALRESGSLVDAAARLHLTQSALSHQIKELEQRLSCSLFVRKSKPLRFTPAGLRLLALSDQVLPQVQLALRDVQSLVAGDTGRLFLAIECHSCFQWLMPTLDAFREHWPAIEVDIPSGHHFDPLLALKRQALDLVITADPQPLDGLLYVPLFHYESLLAVSRKHPLAQKAWVMPQDLQEETLIAYPVEQERLDVFRHFLHPAKVQPLHVRTAEQTVIMMQLVASGRGVCALPNWALTEYLHRDYVAGLRLGEQGTWCTLYAAIHQDTLHLPFMQAFLETARTCSNQVLEGVAIADANQPIPAQQLPNTENRLLDPTRL</sequence>
<evidence type="ECO:0000256" key="3">
    <source>
        <dbReference type="ARBA" id="ARBA00019365"/>
    </source>
</evidence>
<keyword evidence="4" id="KW-0963">Cytoplasm</keyword>
<evidence type="ECO:0000256" key="6">
    <source>
        <dbReference type="ARBA" id="ARBA00022605"/>
    </source>
</evidence>
<evidence type="ECO:0000256" key="5">
    <source>
        <dbReference type="ARBA" id="ARBA00022491"/>
    </source>
</evidence>
<keyword evidence="6" id="KW-0028">Amino-acid biosynthesis</keyword>
<evidence type="ECO:0000313" key="13">
    <source>
        <dbReference type="EMBL" id="SEI88292.1"/>
    </source>
</evidence>
<dbReference type="PRINTS" id="PR00039">
    <property type="entry name" value="HTHLYSR"/>
</dbReference>
<evidence type="ECO:0000256" key="2">
    <source>
        <dbReference type="ARBA" id="ARBA00009437"/>
    </source>
</evidence>
<dbReference type="Pfam" id="PF03466">
    <property type="entry name" value="LysR_substrate"/>
    <property type="match status" value="1"/>
</dbReference>
<evidence type="ECO:0000256" key="9">
    <source>
        <dbReference type="ARBA" id="ARBA00023159"/>
    </source>
</evidence>
<dbReference type="CDD" id="cd08441">
    <property type="entry name" value="PBP2_MetR"/>
    <property type="match status" value="1"/>
</dbReference>
<keyword evidence="8" id="KW-0238">DNA-binding</keyword>
<keyword evidence="10" id="KW-0804">Transcription</keyword>
<accession>A0A1H6UK97</accession>
<comment type="similarity">
    <text evidence="2">Belongs to the LysR transcriptional regulatory family.</text>
</comment>
<dbReference type="PROSITE" id="PS50931">
    <property type="entry name" value="HTH_LYSR"/>
    <property type="match status" value="1"/>
</dbReference>
<protein>
    <recommendedName>
        <fullName evidence="3">HTH-type transcriptional regulator MetR</fullName>
    </recommendedName>
</protein>
<dbReference type="GO" id="GO:0009086">
    <property type="term" value="P:methionine biosynthetic process"/>
    <property type="evidence" value="ECO:0007669"/>
    <property type="project" value="UniProtKB-KW"/>
</dbReference>
<evidence type="ECO:0000256" key="1">
    <source>
        <dbReference type="ARBA" id="ARBA00004496"/>
    </source>
</evidence>
<dbReference type="InterPro" id="IPR036388">
    <property type="entry name" value="WH-like_DNA-bd_sf"/>
</dbReference>
<keyword evidence="9" id="KW-0010">Activator</keyword>
<keyword evidence="7" id="KW-0805">Transcription regulation</keyword>
<evidence type="ECO:0000256" key="4">
    <source>
        <dbReference type="ARBA" id="ARBA00022490"/>
    </source>
</evidence>
<name>A0A1H6UK97_9GAMM</name>
<comment type="subcellular location">
    <subcellularLocation>
        <location evidence="1">Cytoplasm</location>
    </subcellularLocation>
</comment>
<dbReference type="EMBL" id="FNYH01000015">
    <property type="protein sequence ID" value="SEI88292.1"/>
    <property type="molecule type" value="Genomic_DNA"/>
</dbReference>
<evidence type="ECO:0000256" key="10">
    <source>
        <dbReference type="ARBA" id="ARBA00023163"/>
    </source>
</evidence>
<keyword evidence="11" id="KW-0486">Methionine biosynthesis</keyword>
<evidence type="ECO:0000259" key="12">
    <source>
        <dbReference type="PROSITE" id="PS50931"/>
    </source>
</evidence>
<dbReference type="GO" id="GO:0005737">
    <property type="term" value="C:cytoplasm"/>
    <property type="evidence" value="ECO:0007669"/>
    <property type="project" value="UniProtKB-SubCell"/>
</dbReference>
<dbReference type="Gene3D" id="3.40.190.10">
    <property type="entry name" value="Periplasmic binding protein-like II"/>
    <property type="match status" value="1"/>
</dbReference>
<dbReference type="OrthoDB" id="155872at2"/>
<dbReference type="GO" id="GO:0000976">
    <property type="term" value="F:transcription cis-regulatory region binding"/>
    <property type="evidence" value="ECO:0007669"/>
    <property type="project" value="TreeGrafter"/>
</dbReference>
<dbReference type="GO" id="GO:0003700">
    <property type="term" value="F:DNA-binding transcription factor activity"/>
    <property type="evidence" value="ECO:0007669"/>
    <property type="project" value="InterPro"/>
</dbReference>
<dbReference type="Pfam" id="PF00126">
    <property type="entry name" value="HTH_1"/>
    <property type="match status" value="1"/>
</dbReference>
<organism evidence="13 14">
    <name type="scientific">Allopseudospirillum japonicum</name>
    <dbReference type="NCBI Taxonomy" id="64971"/>
    <lineage>
        <taxon>Bacteria</taxon>
        <taxon>Pseudomonadati</taxon>
        <taxon>Pseudomonadota</taxon>
        <taxon>Gammaproteobacteria</taxon>
        <taxon>Oceanospirillales</taxon>
        <taxon>Oceanospirillaceae</taxon>
        <taxon>Allopseudospirillum</taxon>
    </lineage>
</organism>
<feature type="domain" description="HTH lysR-type" evidence="12">
    <location>
        <begin position="9"/>
        <end position="66"/>
    </location>
</feature>
<dbReference type="PANTHER" id="PTHR30126:SF25">
    <property type="entry name" value="HTH-TYPE TRANSCRIPTIONAL REGULATOR METR"/>
    <property type="match status" value="1"/>
</dbReference>
<keyword evidence="14" id="KW-1185">Reference proteome</keyword>
<dbReference type="InterPro" id="IPR037406">
    <property type="entry name" value="MetR_PBP2"/>
</dbReference>
<keyword evidence="5" id="KW-0678">Repressor</keyword>
<dbReference type="InterPro" id="IPR000847">
    <property type="entry name" value="LysR_HTH_N"/>
</dbReference>
<dbReference type="AlphaFoldDB" id="A0A1H6UK97"/>
<dbReference type="STRING" id="64971.SAMN05421831_11527"/>
<proteinExistence type="inferred from homology"/>
<evidence type="ECO:0000313" key="14">
    <source>
        <dbReference type="Proteomes" id="UP000242999"/>
    </source>
</evidence>
<evidence type="ECO:0000256" key="11">
    <source>
        <dbReference type="ARBA" id="ARBA00023167"/>
    </source>
</evidence>
<dbReference type="InterPro" id="IPR036390">
    <property type="entry name" value="WH_DNA-bd_sf"/>
</dbReference>
<dbReference type="InterPro" id="IPR005119">
    <property type="entry name" value="LysR_subst-bd"/>
</dbReference>
<evidence type="ECO:0000256" key="7">
    <source>
        <dbReference type="ARBA" id="ARBA00023015"/>
    </source>
</evidence>
<reference evidence="14" key="1">
    <citation type="submission" date="2016-10" db="EMBL/GenBank/DDBJ databases">
        <authorList>
            <person name="Varghese N."/>
            <person name="Submissions S."/>
        </authorList>
    </citation>
    <scope>NUCLEOTIDE SEQUENCE [LARGE SCALE GENOMIC DNA]</scope>
    <source>
        <strain evidence="14">DSM 7165</strain>
    </source>
</reference>
<gene>
    <name evidence="13" type="ORF">SAMN05421831_11527</name>
</gene>
<dbReference type="Gene3D" id="1.10.10.10">
    <property type="entry name" value="Winged helix-like DNA-binding domain superfamily/Winged helix DNA-binding domain"/>
    <property type="match status" value="1"/>
</dbReference>
<dbReference type="SUPFAM" id="SSF53850">
    <property type="entry name" value="Periplasmic binding protein-like II"/>
    <property type="match status" value="1"/>
</dbReference>
<dbReference type="PANTHER" id="PTHR30126">
    <property type="entry name" value="HTH-TYPE TRANSCRIPTIONAL REGULATOR"/>
    <property type="match status" value="1"/>
</dbReference>
<evidence type="ECO:0000256" key="8">
    <source>
        <dbReference type="ARBA" id="ARBA00023125"/>
    </source>
</evidence>
<dbReference type="Proteomes" id="UP000242999">
    <property type="component" value="Unassembled WGS sequence"/>
</dbReference>
<dbReference type="RefSeq" id="WP_093312015.1">
    <property type="nucleotide sequence ID" value="NZ_FNYH01000015.1"/>
</dbReference>
<dbReference type="SUPFAM" id="SSF46785">
    <property type="entry name" value="Winged helix' DNA-binding domain"/>
    <property type="match status" value="1"/>
</dbReference>